<organism evidence="11 12">
    <name type="scientific">Mariniphaga sediminis</name>
    <dbReference type="NCBI Taxonomy" id="1628158"/>
    <lineage>
        <taxon>Bacteria</taxon>
        <taxon>Pseudomonadati</taxon>
        <taxon>Bacteroidota</taxon>
        <taxon>Bacteroidia</taxon>
        <taxon>Marinilabiliales</taxon>
        <taxon>Prolixibacteraceae</taxon>
        <taxon>Mariniphaga</taxon>
    </lineage>
</organism>
<feature type="domain" description="TonB-dependent receptor plug" evidence="10">
    <location>
        <begin position="102"/>
        <end position="207"/>
    </location>
</feature>
<feature type="region of interest" description="Disordered" evidence="9">
    <location>
        <begin position="1"/>
        <end position="22"/>
    </location>
</feature>
<evidence type="ECO:0000256" key="1">
    <source>
        <dbReference type="ARBA" id="ARBA00004571"/>
    </source>
</evidence>
<dbReference type="NCBIfam" id="TIGR04056">
    <property type="entry name" value="OMP_RagA_SusC"/>
    <property type="match status" value="1"/>
</dbReference>
<keyword evidence="3 8" id="KW-1134">Transmembrane beta strand</keyword>
<feature type="compositionally biased region" description="Polar residues" evidence="9">
    <location>
        <begin position="1"/>
        <end position="12"/>
    </location>
</feature>
<keyword evidence="5" id="KW-0732">Signal</keyword>
<comment type="subcellular location">
    <subcellularLocation>
        <location evidence="1 8">Cell outer membrane</location>
        <topology evidence="1 8">Multi-pass membrane protein</topology>
    </subcellularLocation>
</comment>
<evidence type="ECO:0000259" key="10">
    <source>
        <dbReference type="Pfam" id="PF07715"/>
    </source>
</evidence>
<dbReference type="OrthoDB" id="1095312at2"/>
<evidence type="ECO:0000256" key="4">
    <source>
        <dbReference type="ARBA" id="ARBA00022692"/>
    </source>
</evidence>
<comment type="caution">
    <text evidence="11">The sequence shown here is derived from an EMBL/GenBank/DDBJ whole genome shotgun (WGS) entry which is preliminary data.</text>
</comment>
<evidence type="ECO:0000256" key="6">
    <source>
        <dbReference type="ARBA" id="ARBA00023136"/>
    </source>
</evidence>
<evidence type="ECO:0000256" key="9">
    <source>
        <dbReference type="SAM" id="MobiDB-lite"/>
    </source>
</evidence>
<dbReference type="GO" id="GO:0015344">
    <property type="term" value="F:siderophore uptake transmembrane transporter activity"/>
    <property type="evidence" value="ECO:0007669"/>
    <property type="project" value="TreeGrafter"/>
</dbReference>
<keyword evidence="6 8" id="KW-0472">Membrane</keyword>
<dbReference type="InterPro" id="IPR036942">
    <property type="entry name" value="Beta-barrel_TonB_sf"/>
</dbReference>
<dbReference type="InterPro" id="IPR012910">
    <property type="entry name" value="Plug_dom"/>
</dbReference>
<comment type="similarity">
    <text evidence="8">Belongs to the TonB-dependent receptor family.</text>
</comment>
<keyword evidence="2 8" id="KW-0813">Transport</keyword>
<keyword evidence="11" id="KW-0675">Receptor</keyword>
<dbReference type="Gene3D" id="2.60.40.1120">
    <property type="entry name" value="Carboxypeptidase-like, regulatory domain"/>
    <property type="match status" value="1"/>
</dbReference>
<evidence type="ECO:0000256" key="7">
    <source>
        <dbReference type="ARBA" id="ARBA00023237"/>
    </source>
</evidence>
<dbReference type="Gene3D" id="2.170.130.10">
    <property type="entry name" value="TonB-dependent receptor, plug domain"/>
    <property type="match status" value="1"/>
</dbReference>
<dbReference type="Pfam" id="PF07715">
    <property type="entry name" value="Plug"/>
    <property type="match status" value="1"/>
</dbReference>
<dbReference type="Gene3D" id="2.40.170.20">
    <property type="entry name" value="TonB-dependent receptor, beta-barrel domain"/>
    <property type="match status" value="1"/>
</dbReference>
<dbReference type="InterPro" id="IPR023997">
    <property type="entry name" value="TonB-dep_OMP_SusC/RagA_CS"/>
</dbReference>
<dbReference type="EMBL" id="QWET01000009">
    <property type="protein sequence ID" value="RIH64734.1"/>
    <property type="molecule type" value="Genomic_DNA"/>
</dbReference>
<dbReference type="SUPFAM" id="SSF49464">
    <property type="entry name" value="Carboxypeptidase regulatory domain-like"/>
    <property type="match status" value="1"/>
</dbReference>
<dbReference type="Proteomes" id="UP000266441">
    <property type="component" value="Unassembled WGS sequence"/>
</dbReference>
<dbReference type="PANTHER" id="PTHR30069">
    <property type="entry name" value="TONB-DEPENDENT OUTER MEMBRANE RECEPTOR"/>
    <property type="match status" value="1"/>
</dbReference>
<evidence type="ECO:0000256" key="5">
    <source>
        <dbReference type="ARBA" id="ARBA00022729"/>
    </source>
</evidence>
<dbReference type="PROSITE" id="PS52016">
    <property type="entry name" value="TONB_DEPENDENT_REC_3"/>
    <property type="match status" value="1"/>
</dbReference>
<dbReference type="GO" id="GO:0009279">
    <property type="term" value="C:cell outer membrane"/>
    <property type="evidence" value="ECO:0007669"/>
    <property type="project" value="UniProtKB-SubCell"/>
</dbReference>
<keyword evidence="7 8" id="KW-0998">Cell outer membrane</keyword>
<accession>A0A399CYJ2</accession>
<evidence type="ECO:0000313" key="12">
    <source>
        <dbReference type="Proteomes" id="UP000266441"/>
    </source>
</evidence>
<gene>
    <name evidence="11" type="ORF">D1164_13420</name>
</gene>
<keyword evidence="12" id="KW-1185">Reference proteome</keyword>
<dbReference type="InterPro" id="IPR037066">
    <property type="entry name" value="Plug_dom_sf"/>
</dbReference>
<dbReference type="SUPFAM" id="SSF56935">
    <property type="entry name" value="Porins"/>
    <property type="match status" value="1"/>
</dbReference>
<dbReference type="InterPro" id="IPR039426">
    <property type="entry name" value="TonB-dep_rcpt-like"/>
</dbReference>
<protein>
    <submittedName>
        <fullName evidence="11">TonB-dependent receptor</fullName>
    </submittedName>
</protein>
<dbReference type="NCBIfam" id="TIGR04057">
    <property type="entry name" value="SusC_RagA_signa"/>
    <property type="match status" value="1"/>
</dbReference>
<dbReference type="InterPro" id="IPR008969">
    <property type="entry name" value="CarboxyPept-like_regulatory"/>
</dbReference>
<keyword evidence="4 8" id="KW-0812">Transmembrane</keyword>
<evidence type="ECO:0000313" key="11">
    <source>
        <dbReference type="EMBL" id="RIH64734.1"/>
    </source>
</evidence>
<sequence>MVNRQPAQQSRQIGGKVTDSDGRPLPGVTVILKGTTQGTVTNFEGEYLLTDIPENATLVFSFVGMLAQEIVVGSQTTINVKMQEETIGLEEVVAVGYASQKKATITGAVGKVEGEKLEVAQPTNFTNSLTGRVPGLVTVSNKGIPGDDEPTIRIRGNNTLNNNSPLIVIDGVPDRGMSRLSAQDIESVTVLKDASAAIYGSRAANGVILITTKRGVEDKLQTSVTFNQGFASPTVLPDMAPSWLYATMMNEVDMYAGQSPRFSEEDIQKFKDGSSPYTHPNTDWFDEVFKPFSLETNANINLRGGTEKLKYFTSLGGRYQDATYKRSGTSYSQINFRSNIDAKLSDYLNLAIDIAGRQENRNLPIYSSGVAFRIIPRGKPTDVAWWFDEYPGPDVESDWHPGLMGTDIPGYDKRKNYVFESNIKLDFQVPWVKDLVLTGNFSVDKNFSNKKVWQVPYYLYVWDKESYDENGLPKLSSSKRGISEPRLDQEMNNGQRIVSNFLVNYKKQLDEKHLIKVLVGTEVTVGESGYFSALRKYFLSESIPELFAGGDLEKDNTGASSEYARMNYFGRINYDYLSKYLLEFVWRYDGSYIFPEDKRWGFFPGVSAGWVVSEEGFWKNSVDFIDFFKFRGSWGQTGNDRIGNFQYLSTFEFGDDWMLNGFEHNIFTTGGDDKNKTLYESRIPNENITWEVANQTNIGFEAKLMKGKLSIEGDYFYNVRSNILIQRNASIPSSAGFSLPPENIGEVVNKGGEFNIGYGNNIRDFNYFVTVNGGYTKDKVTFWDEEPGVPDYQKREGHPMQSELYYQAIGIFKDWDHVNSYPHWTGARPGDIIFEDVNDDKKIDGLDRVRDYRGAIPKFIGGLNFDLSYRNFYATVLFQGATGKIRYHYVESGEAGNYYMVDAVGRWTEDNPEADKPRSFSYVGEYWRSNEGRNTYWLRSADYVRLKNMEIGYNMPQSVNTKLGTNGLRVYVSGSNLLTWCPDISDFDPESTSSYWDYPPHRVINLGVTVNF</sequence>
<dbReference type="GO" id="GO:0044718">
    <property type="term" value="P:siderophore transmembrane transport"/>
    <property type="evidence" value="ECO:0007669"/>
    <property type="project" value="TreeGrafter"/>
</dbReference>
<reference evidence="11 12" key="1">
    <citation type="journal article" date="2015" name="Int. J. Syst. Evol. Microbiol.">
        <title>Mariniphaga sediminis sp. nov., isolated from coastal sediment.</title>
        <authorList>
            <person name="Wang F.Q."/>
            <person name="Shen Q.Y."/>
            <person name="Chen G.J."/>
            <person name="Du Z.J."/>
        </authorList>
    </citation>
    <scope>NUCLEOTIDE SEQUENCE [LARGE SCALE GENOMIC DNA]</scope>
    <source>
        <strain evidence="11 12">SY21</strain>
    </source>
</reference>
<evidence type="ECO:0000256" key="8">
    <source>
        <dbReference type="PROSITE-ProRule" id="PRU01360"/>
    </source>
</evidence>
<dbReference type="AlphaFoldDB" id="A0A399CYJ2"/>
<dbReference type="PANTHER" id="PTHR30069:SF29">
    <property type="entry name" value="HEMOGLOBIN AND HEMOGLOBIN-HAPTOGLOBIN-BINDING PROTEIN 1-RELATED"/>
    <property type="match status" value="1"/>
</dbReference>
<dbReference type="Pfam" id="PF13715">
    <property type="entry name" value="CarbopepD_reg_2"/>
    <property type="match status" value="1"/>
</dbReference>
<evidence type="ECO:0000256" key="2">
    <source>
        <dbReference type="ARBA" id="ARBA00022448"/>
    </source>
</evidence>
<name>A0A399CYJ2_9BACT</name>
<dbReference type="InterPro" id="IPR023996">
    <property type="entry name" value="TonB-dep_OMP_SusC/RagA"/>
</dbReference>
<evidence type="ECO:0000256" key="3">
    <source>
        <dbReference type="ARBA" id="ARBA00022452"/>
    </source>
</evidence>
<proteinExistence type="inferred from homology"/>